<dbReference type="EMBL" id="SNXK01000002">
    <property type="protein sequence ID" value="TDP39368.1"/>
    <property type="molecule type" value="Genomic_DNA"/>
</dbReference>
<evidence type="ECO:0000313" key="2">
    <source>
        <dbReference type="EMBL" id="TDP39368.1"/>
    </source>
</evidence>
<dbReference type="AlphaFoldDB" id="A0A4R6PMR0"/>
<proteinExistence type="predicted"/>
<reference evidence="2 3" key="1">
    <citation type="submission" date="2019-03" db="EMBL/GenBank/DDBJ databases">
        <title>Genomic Encyclopedia of Type Strains, Phase IV (KMG-IV): sequencing the most valuable type-strain genomes for metagenomic binning, comparative biology and taxonomic classification.</title>
        <authorList>
            <person name="Goeker M."/>
        </authorList>
    </citation>
    <scope>NUCLEOTIDE SEQUENCE [LARGE SCALE GENOMIC DNA]</scope>
    <source>
        <strain evidence="2 3">DSM 44496</strain>
    </source>
</reference>
<accession>A0A4R6PMR0</accession>
<gene>
    <name evidence="2" type="ORF">DFR75_10279</name>
</gene>
<sequence length="160" mass="17622">MSVATATVARVRTLPTDAEVDRFWAMIESAWGACGAPRTEERLDEFLAELRVLSAGFTSEELTALDRVVERALYDIDRADIHALVGGSDDGFLYRRGFIVALGREYYRAAVADPGAVRSHGECGQMGYFFAHLHNDRFGTFPDRNSGISRETASNPAGWS</sequence>
<dbReference type="Proteomes" id="UP000295087">
    <property type="component" value="Unassembled WGS sequence"/>
</dbReference>
<protein>
    <submittedName>
        <fullName evidence="2">Uncharacterized protein DUF4240</fullName>
    </submittedName>
</protein>
<keyword evidence="3" id="KW-1185">Reference proteome</keyword>
<feature type="domain" description="DUF4240" evidence="1">
    <location>
        <begin position="20"/>
        <end position="119"/>
    </location>
</feature>
<comment type="caution">
    <text evidence="2">The sequence shown here is derived from an EMBL/GenBank/DDBJ whole genome shotgun (WGS) entry which is preliminary data.</text>
</comment>
<evidence type="ECO:0000259" key="1">
    <source>
        <dbReference type="Pfam" id="PF14024"/>
    </source>
</evidence>
<dbReference type="Pfam" id="PF14024">
    <property type="entry name" value="DUF4240"/>
    <property type="match status" value="1"/>
</dbReference>
<name>A0A4R6PMR0_NOCIG</name>
<dbReference type="InterPro" id="IPR025334">
    <property type="entry name" value="DUF4240"/>
</dbReference>
<organism evidence="2 3">
    <name type="scientific">Nocardia ignorata</name>
    <dbReference type="NCBI Taxonomy" id="145285"/>
    <lineage>
        <taxon>Bacteria</taxon>
        <taxon>Bacillati</taxon>
        <taxon>Actinomycetota</taxon>
        <taxon>Actinomycetes</taxon>
        <taxon>Mycobacteriales</taxon>
        <taxon>Nocardiaceae</taxon>
        <taxon>Nocardia</taxon>
    </lineage>
</organism>
<evidence type="ECO:0000313" key="3">
    <source>
        <dbReference type="Proteomes" id="UP000295087"/>
    </source>
</evidence>